<dbReference type="PANTHER" id="PTHR46005:SF4">
    <property type="entry name" value="RHO GTPASE-ACTIVATING PROTEIN 190"/>
    <property type="match status" value="1"/>
</dbReference>
<dbReference type="GO" id="GO:0008361">
    <property type="term" value="P:regulation of cell size"/>
    <property type="evidence" value="ECO:0007669"/>
    <property type="project" value="TreeGrafter"/>
</dbReference>
<gene>
    <name evidence="1" type="ORF">WR25_25133</name>
</gene>
<protein>
    <submittedName>
        <fullName evidence="1">Uncharacterized protein</fullName>
    </submittedName>
</protein>
<comment type="caution">
    <text evidence="1">The sequence shown here is derived from an EMBL/GenBank/DDBJ whole genome shotgun (WGS) entry which is preliminary data.</text>
</comment>
<dbReference type="PANTHER" id="PTHR46005">
    <property type="entry name" value="RHO GTPASE-ACTIVATING PROTEIN 190"/>
    <property type="match status" value="1"/>
</dbReference>
<name>A0A2A2LVN2_9BILA</name>
<keyword evidence="2" id="KW-1185">Reference proteome</keyword>
<dbReference type="InterPro" id="IPR001806">
    <property type="entry name" value="Small_GTPase"/>
</dbReference>
<dbReference type="InterPro" id="IPR027417">
    <property type="entry name" value="P-loop_NTPase"/>
</dbReference>
<dbReference type="InterPro" id="IPR051978">
    <property type="entry name" value="Rho-GAP_domain"/>
</dbReference>
<dbReference type="GO" id="GO:0005829">
    <property type="term" value="C:cytosol"/>
    <property type="evidence" value="ECO:0007669"/>
    <property type="project" value="TreeGrafter"/>
</dbReference>
<dbReference type="Pfam" id="PF00071">
    <property type="entry name" value="Ras"/>
    <property type="match status" value="1"/>
</dbReference>
<dbReference type="Gene3D" id="1.10.10.440">
    <property type="entry name" value="FF domain"/>
    <property type="match status" value="1"/>
</dbReference>
<dbReference type="OrthoDB" id="9994905at2759"/>
<evidence type="ECO:0000313" key="1">
    <source>
        <dbReference type="EMBL" id="PAV90291.1"/>
    </source>
</evidence>
<dbReference type="STRING" id="2018661.A0A2A2LVN2"/>
<dbReference type="SUPFAM" id="SSF52540">
    <property type="entry name" value="P-loop containing nucleoside triphosphate hydrolases"/>
    <property type="match status" value="1"/>
</dbReference>
<dbReference type="GO" id="GO:0005525">
    <property type="term" value="F:GTP binding"/>
    <property type="evidence" value="ECO:0007669"/>
    <property type="project" value="InterPro"/>
</dbReference>
<reference evidence="1 2" key="1">
    <citation type="journal article" date="2017" name="Curr. Biol.">
        <title>Genome architecture and evolution of a unichromosomal asexual nematode.</title>
        <authorList>
            <person name="Fradin H."/>
            <person name="Zegar C."/>
            <person name="Gutwein M."/>
            <person name="Lucas J."/>
            <person name="Kovtun M."/>
            <person name="Corcoran D."/>
            <person name="Baugh L.R."/>
            <person name="Kiontke K."/>
            <person name="Gunsalus K."/>
            <person name="Fitch D.H."/>
            <person name="Piano F."/>
        </authorList>
    </citation>
    <scope>NUCLEOTIDE SEQUENCE [LARGE SCALE GENOMIC DNA]</scope>
    <source>
        <strain evidence="1">PF1309</strain>
    </source>
</reference>
<dbReference type="EMBL" id="LIAE01006382">
    <property type="protein sequence ID" value="PAV90291.1"/>
    <property type="molecule type" value="Genomic_DNA"/>
</dbReference>
<dbReference type="CDD" id="cd00882">
    <property type="entry name" value="Ras_like_GTPase"/>
    <property type="match status" value="1"/>
</dbReference>
<evidence type="ECO:0000313" key="2">
    <source>
        <dbReference type="Proteomes" id="UP000218231"/>
    </source>
</evidence>
<organism evidence="1 2">
    <name type="scientific">Diploscapter pachys</name>
    <dbReference type="NCBI Taxonomy" id="2018661"/>
    <lineage>
        <taxon>Eukaryota</taxon>
        <taxon>Metazoa</taxon>
        <taxon>Ecdysozoa</taxon>
        <taxon>Nematoda</taxon>
        <taxon>Chromadorea</taxon>
        <taxon>Rhabditida</taxon>
        <taxon>Rhabditina</taxon>
        <taxon>Rhabditomorpha</taxon>
        <taxon>Rhabditoidea</taxon>
        <taxon>Rhabditidae</taxon>
        <taxon>Diploscapter</taxon>
    </lineage>
</organism>
<dbReference type="AlphaFoldDB" id="A0A2A2LVN2"/>
<dbReference type="GO" id="GO:0003924">
    <property type="term" value="F:GTPase activity"/>
    <property type="evidence" value="ECO:0007669"/>
    <property type="project" value="InterPro"/>
</dbReference>
<proteinExistence type="predicted"/>
<accession>A0A2A2LVN2</accession>
<dbReference type="InterPro" id="IPR036517">
    <property type="entry name" value="FF_domain_sf"/>
</dbReference>
<dbReference type="GO" id="GO:0005096">
    <property type="term" value="F:GTPase activator activity"/>
    <property type="evidence" value="ECO:0007669"/>
    <property type="project" value="TreeGrafter"/>
</dbReference>
<sequence>MPHRGVTISVLGLSGKEKIKGAQGVGKSLLCNRFIRGEQDAFRHEHSSVLSQTDFAGSPCINSQHWLFWGLRQLECNETGENVTIRLAEQTEFLDDETFEPIASTSMQSYAQRACRVRLTSKDKLMYIEKEQLGLESEYEQIPLPDGKLDIDCFVYVFDLSVVEGRTFESQFNFALAVLKNCLKTKKPIVIALSKCDVADEAGRRSAQNLLLRKELKAAHIPMVETSALKNVNVEELFLTAYLLAIKGKSRLKLMAYAEAVKEVDEFNRQTNLKLNSRLEDQPQYRRFVQIYGSHAARRIYEEHINEAKEHWMAARLKVSANHLPRIFSILLEKNDVIGMSWSTAKGIILSHPLFDQFFQPLGALGRQLDPFPSNFESNEEMEQQQGDSRVPAELLLTGEAKTAFDNYQASYWE</sequence>
<dbReference type="Gene3D" id="3.40.50.300">
    <property type="entry name" value="P-loop containing nucleotide triphosphate hydrolases"/>
    <property type="match status" value="1"/>
</dbReference>
<dbReference type="Proteomes" id="UP000218231">
    <property type="component" value="Unassembled WGS sequence"/>
</dbReference>
<dbReference type="GO" id="GO:0050770">
    <property type="term" value="P:regulation of axonogenesis"/>
    <property type="evidence" value="ECO:0007669"/>
    <property type="project" value="TreeGrafter"/>
</dbReference>
<dbReference type="PRINTS" id="PR00449">
    <property type="entry name" value="RASTRNSFRMNG"/>
</dbReference>
<dbReference type="GO" id="GO:0007266">
    <property type="term" value="P:Rho protein signal transduction"/>
    <property type="evidence" value="ECO:0007669"/>
    <property type="project" value="TreeGrafter"/>
</dbReference>